<gene>
    <name evidence="4" type="ORF">CDAUBV1_LOCUS7788</name>
</gene>
<evidence type="ECO:0000313" key="5">
    <source>
        <dbReference type="Proteomes" id="UP001497525"/>
    </source>
</evidence>
<feature type="compositionally biased region" description="Acidic residues" evidence="1">
    <location>
        <begin position="721"/>
        <end position="741"/>
    </location>
</feature>
<feature type="compositionally biased region" description="Basic and acidic residues" evidence="1">
    <location>
        <begin position="811"/>
        <end position="821"/>
    </location>
</feature>
<evidence type="ECO:0000256" key="1">
    <source>
        <dbReference type="SAM" id="MobiDB-lite"/>
    </source>
</evidence>
<sequence>MSKIFHPYRALGLCSTSVPFVVKFVAHSNTYNALVPVGDTFNVYQLPRLTLVGISDSAGGNIRSFTACGSWVFAAVGSSIYVYRNQRYLVRKLTGHQCEITHLLAFSQHLLASVDVEGTVNIWDIRMFKVVFEMQFQPKSFNISVVFCPLGYVNKLLLGSLQGPLQLWNVKSQKHVYWFKGFGSAVTCIQQAPAFDVCAIGLDNGRVCLHNIRFDISLMTFSQDGGAVTAIDFRTGSHGLTNPSNVPTEDEMALFSNTAEDLYMVVGSEIGQLSSWLLKENGESHLVGRPKLIHHGRVTRLYCISGGDSAGAMLTAGADNSIKVYYFNRPDGNPEALYKRSGHSQPPVKVQFWPGGSAGGRLLLSAGQESVLRVFSMFNHQFDRSLGRTYAPGVPSRGSVKAEERTAWLLPPVSQMSLCAARAEDWDSLVVLHVGKRQATTWNFVNATRGRHWLDPAKFSGQGGAAVRMYKHTIATAVWITNCGNYVLIGYSSGDVFKFNLQSGLERGSYGSPTAHTGKVVGISVNNVNRQTVTVGDCEVRFWGFHKHELLKSLDLPSKPLLSRFHGDSDTLAVALENGTIIVLDSVHRHIIRRFPNPNAQNCVDFTISSNGRWLISAHGPDPLIKTWDIVDGSLIDCFRVNKPITSLALAPANEFLATTHVDSMGVCLWDNWATYRRLQLQPLPVDYVPPAEQKPTFVPSRSLLSTTERENQMTTKPDETAEVTEGGDEEFGQDDIQEPDGIDHISPEQLQDRLATLSGLPASYFNSFIHLDIIRERNRTATAPTQTRHTANLPFFLPVMETDKGLAWKEDNDKSQKENETSEVQPTESSGVRKRHSMLDDGTLSAIEPVQGLSVQLIQAKEDSEFDEIAATLKQLSPSALDLEIRLLAPSLDEERAAQAAFVVSPTNSDAYGDAVSSRGRLHGFLRFLINRFERNLDIDFACVCLSSVMDRYSDLMTSAPARTRASDEIDHGIETVLESESVGCNEQNQTLELVAQAVQAKSNAQSRLTQSLTRTICLVDFIRNPTTALQF</sequence>
<proteinExistence type="predicted"/>
<dbReference type="PANTHER" id="PTHR22840:SF12">
    <property type="entry name" value="WD REPEAT-CONTAINING PROTEIN 36"/>
    <property type="match status" value="1"/>
</dbReference>
<dbReference type="GO" id="GO:0034388">
    <property type="term" value="C:Pwp2p-containing subcomplex of 90S preribosome"/>
    <property type="evidence" value="ECO:0007669"/>
    <property type="project" value="TreeGrafter"/>
</dbReference>
<feature type="domain" description="WDR36/Utp21 C-terminal" evidence="2">
    <location>
        <begin position="749"/>
        <end position="1025"/>
    </location>
</feature>
<organism evidence="4 5">
    <name type="scientific">Calicophoron daubneyi</name>
    <name type="common">Rumen fluke</name>
    <name type="synonym">Paramphistomum daubneyi</name>
    <dbReference type="NCBI Taxonomy" id="300641"/>
    <lineage>
        <taxon>Eukaryota</taxon>
        <taxon>Metazoa</taxon>
        <taxon>Spiralia</taxon>
        <taxon>Lophotrochozoa</taxon>
        <taxon>Platyhelminthes</taxon>
        <taxon>Trematoda</taxon>
        <taxon>Digenea</taxon>
        <taxon>Plagiorchiida</taxon>
        <taxon>Pronocephalata</taxon>
        <taxon>Paramphistomoidea</taxon>
        <taxon>Paramphistomidae</taxon>
        <taxon>Calicophoron</taxon>
    </lineage>
</organism>
<dbReference type="Pfam" id="PF25168">
    <property type="entry name" value="Beta-prop_WDR36-Utp21_2nd"/>
    <property type="match status" value="1"/>
</dbReference>
<dbReference type="SUPFAM" id="SSF50978">
    <property type="entry name" value="WD40 repeat-like"/>
    <property type="match status" value="2"/>
</dbReference>
<dbReference type="InterPro" id="IPR059157">
    <property type="entry name" value="WDR36-Utp21_N"/>
</dbReference>
<evidence type="ECO:0000259" key="2">
    <source>
        <dbReference type="Pfam" id="PF04192"/>
    </source>
</evidence>
<protein>
    <recommendedName>
        <fullName evidence="6">WD repeat-containing protein 36</fullName>
    </recommendedName>
</protein>
<evidence type="ECO:0000259" key="3">
    <source>
        <dbReference type="Pfam" id="PF25171"/>
    </source>
</evidence>
<dbReference type="SMART" id="SM00320">
    <property type="entry name" value="WD40"/>
    <property type="match status" value="8"/>
</dbReference>
<comment type="caution">
    <text evidence="4">The sequence shown here is derived from an EMBL/GenBank/DDBJ whole genome shotgun (WGS) entry which is preliminary data.</text>
</comment>
<dbReference type="Pfam" id="PF04192">
    <property type="entry name" value="Utp21"/>
    <property type="match status" value="1"/>
</dbReference>
<evidence type="ECO:0008006" key="6">
    <source>
        <dbReference type="Google" id="ProtNLM"/>
    </source>
</evidence>
<dbReference type="InterPro" id="IPR015943">
    <property type="entry name" value="WD40/YVTN_repeat-like_dom_sf"/>
</dbReference>
<feature type="region of interest" description="Disordered" evidence="1">
    <location>
        <begin position="703"/>
        <end position="745"/>
    </location>
</feature>
<dbReference type="GO" id="GO:0006364">
    <property type="term" value="P:rRNA processing"/>
    <property type="evidence" value="ECO:0007669"/>
    <property type="project" value="InterPro"/>
</dbReference>
<dbReference type="Gene3D" id="2.130.10.10">
    <property type="entry name" value="YVTN repeat-like/Quinoprotein amine dehydrogenase"/>
    <property type="match status" value="2"/>
</dbReference>
<feature type="region of interest" description="Disordered" evidence="1">
    <location>
        <begin position="811"/>
        <end position="837"/>
    </location>
</feature>
<name>A0AAV2TB87_CALDB</name>
<dbReference type="InterPro" id="IPR001680">
    <property type="entry name" value="WD40_rpt"/>
</dbReference>
<feature type="domain" description="WDR36/Utp21 N-terminal" evidence="3">
    <location>
        <begin position="35"/>
        <end position="327"/>
    </location>
</feature>
<dbReference type="PANTHER" id="PTHR22840">
    <property type="entry name" value="WD REPEAT-CONTAINING PROTEIN 36"/>
    <property type="match status" value="1"/>
</dbReference>
<dbReference type="AlphaFoldDB" id="A0AAV2TB87"/>
<dbReference type="InterPro" id="IPR036322">
    <property type="entry name" value="WD40_repeat_dom_sf"/>
</dbReference>
<dbReference type="Pfam" id="PF25171">
    <property type="entry name" value="Beta-prop_WDR36-Utp21_1st"/>
    <property type="match status" value="1"/>
</dbReference>
<dbReference type="Proteomes" id="UP001497525">
    <property type="component" value="Unassembled WGS sequence"/>
</dbReference>
<evidence type="ECO:0000313" key="4">
    <source>
        <dbReference type="EMBL" id="CAL5134405.1"/>
    </source>
</evidence>
<feature type="compositionally biased region" description="Basic and acidic residues" evidence="1">
    <location>
        <begin position="708"/>
        <end position="720"/>
    </location>
</feature>
<dbReference type="GO" id="GO:0032040">
    <property type="term" value="C:small-subunit processome"/>
    <property type="evidence" value="ECO:0007669"/>
    <property type="project" value="InterPro"/>
</dbReference>
<accession>A0AAV2TB87</accession>
<dbReference type="EMBL" id="CAXLJL010000201">
    <property type="protein sequence ID" value="CAL5134405.1"/>
    <property type="molecule type" value="Genomic_DNA"/>
</dbReference>
<reference evidence="4" key="1">
    <citation type="submission" date="2024-06" db="EMBL/GenBank/DDBJ databases">
        <authorList>
            <person name="Liu X."/>
            <person name="Lenzi L."/>
            <person name="Haldenby T S."/>
            <person name="Uol C."/>
        </authorList>
    </citation>
    <scope>NUCLEOTIDE SEQUENCE</scope>
</reference>
<dbReference type="InterPro" id="IPR007319">
    <property type="entry name" value="WDR36/Utp21_C"/>
</dbReference>